<dbReference type="RefSeq" id="WP_051431756.1">
    <property type="nucleotide sequence ID" value="NZ_NRRE01000008.1"/>
</dbReference>
<feature type="domain" description="HTH lysR-type" evidence="6">
    <location>
        <begin position="6"/>
        <end position="63"/>
    </location>
</feature>
<dbReference type="PANTHER" id="PTHR30537">
    <property type="entry name" value="HTH-TYPE TRANSCRIPTIONAL REGULATOR"/>
    <property type="match status" value="1"/>
</dbReference>
<evidence type="ECO:0000259" key="6">
    <source>
        <dbReference type="PROSITE" id="PS50931"/>
    </source>
</evidence>
<comment type="caution">
    <text evidence="7">The sequence shown here is derived from an EMBL/GenBank/DDBJ whole genome shotgun (WGS) entry which is preliminary data.</text>
</comment>
<dbReference type="Pfam" id="PF03466">
    <property type="entry name" value="LysR_substrate"/>
    <property type="match status" value="1"/>
</dbReference>
<dbReference type="CDD" id="cd08432">
    <property type="entry name" value="PBP2_GcdR_TrpI_HvrB_AmpR_like"/>
    <property type="match status" value="1"/>
</dbReference>
<accession>A0A934QFB5</accession>
<dbReference type="GO" id="GO:0043565">
    <property type="term" value="F:sequence-specific DNA binding"/>
    <property type="evidence" value="ECO:0007669"/>
    <property type="project" value="TreeGrafter"/>
</dbReference>
<dbReference type="GO" id="GO:0003700">
    <property type="term" value="F:DNA-binding transcription factor activity"/>
    <property type="evidence" value="ECO:0007669"/>
    <property type="project" value="InterPro"/>
</dbReference>
<dbReference type="SUPFAM" id="SSF53850">
    <property type="entry name" value="Periplasmic binding protein-like II"/>
    <property type="match status" value="1"/>
</dbReference>
<keyword evidence="8" id="KW-1185">Reference proteome</keyword>
<name>A0A934QFB5_9PROT</name>
<evidence type="ECO:0000256" key="3">
    <source>
        <dbReference type="ARBA" id="ARBA00023125"/>
    </source>
</evidence>
<dbReference type="Gene3D" id="1.10.10.10">
    <property type="entry name" value="Winged helix-like DNA-binding domain superfamily/Winged helix DNA-binding domain"/>
    <property type="match status" value="1"/>
</dbReference>
<feature type="region of interest" description="Disordered" evidence="5">
    <location>
        <begin position="309"/>
        <end position="332"/>
    </location>
</feature>
<dbReference type="Gene3D" id="3.40.190.10">
    <property type="entry name" value="Periplasmic binding protein-like II"/>
    <property type="match status" value="2"/>
</dbReference>
<evidence type="ECO:0000256" key="4">
    <source>
        <dbReference type="ARBA" id="ARBA00023163"/>
    </source>
</evidence>
<dbReference type="EMBL" id="NRRE01000008">
    <property type="protein sequence ID" value="MBK1695884.1"/>
    <property type="molecule type" value="Genomic_DNA"/>
</dbReference>
<dbReference type="Pfam" id="PF00126">
    <property type="entry name" value="HTH_1"/>
    <property type="match status" value="1"/>
</dbReference>
<dbReference type="PANTHER" id="PTHR30537:SF26">
    <property type="entry name" value="GLYCINE CLEAVAGE SYSTEM TRANSCRIPTIONAL ACTIVATOR"/>
    <property type="match status" value="1"/>
</dbReference>
<protein>
    <submittedName>
        <fullName evidence="7">Transcriptional regulator GcvA</fullName>
    </submittedName>
</protein>
<gene>
    <name evidence="7" type="ORF">CKO21_01310</name>
</gene>
<keyword evidence="2" id="KW-0805">Transcription regulation</keyword>
<dbReference type="InterPro" id="IPR000847">
    <property type="entry name" value="LysR_HTH_N"/>
</dbReference>
<proteinExistence type="inferred from homology"/>
<comment type="similarity">
    <text evidence="1">Belongs to the LysR transcriptional regulatory family.</text>
</comment>
<sequence>MPRALPPLNGLRAFEAAGRHLSFSKAAQELNVTPAAISHQIKGLEEHLQVQLFRREPRTLLLTDAGQRALPEIRAAFEHLAEAVEGLRDASEANQHLLTVSAVPSLSSKWLVPRLDRFRRQHPEIDVRLDATGTVVDFSRDQDIDLGLRYGTGGYPGLEAIRLASGDVIPVCSPAVAYADPPLKQPADLANRTLIHTSWGSGATDPDWGEWLRSAGVSNIDSRRGPRFNHTEYAVQAALQDQGVALAARVLMEDDLAAGRLVAPFDAHEAGAGNTAGTGFSYWIVAPKAKLKLRRVRAFRDWLLDEMAATREERGQDPADVPAKPSDSEALS</sequence>
<dbReference type="FunFam" id="1.10.10.10:FF:000038">
    <property type="entry name" value="Glycine cleavage system transcriptional activator"/>
    <property type="match status" value="1"/>
</dbReference>
<dbReference type="NCBIfam" id="NF008352">
    <property type="entry name" value="PRK11139.1"/>
    <property type="match status" value="1"/>
</dbReference>
<dbReference type="FunFam" id="3.40.190.10:FF:000017">
    <property type="entry name" value="Glycine cleavage system transcriptional activator"/>
    <property type="match status" value="1"/>
</dbReference>
<evidence type="ECO:0000256" key="5">
    <source>
        <dbReference type="SAM" id="MobiDB-lite"/>
    </source>
</evidence>
<dbReference type="GO" id="GO:0006351">
    <property type="term" value="P:DNA-templated transcription"/>
    <property type="evidence" value="ECO:0007669"/>
    <property type="project" value="TreeGrafter"/>
</dbReference>
<evidence type="ECO:0000313" key="8">
    <source>
        <dbReference type="Proteomes" id="UP000778970"/>
    </source>
</evidence>
<dbReference type="Proteomes" id="UP000778970">
    <property type="component" value="Unassembled WGS sequence"/>
</dbReference>
<dbReference type="InterPro" id="IPR058163">
    <property type="entry name" value="LysR-type_TF_proteobact-type"/>
</dbReference>
<evidence type="ECO:0000313" key="7">
    <source>
        <dbReference type="EMBL" id="MBK1695884.1"/>
    </source>
</evidence>
<dbReference type="AlphaFoldDB" id="A0A934QFB5"/>
<dbReference type="PROSITE" id="PS50931">
    <property type="entry name" value="HTH_LYSR"/>
    <property type="match status" value="1"/>
</dbReference>
<dbReference type="InterPro" id="IPR036390">
    <property type="entry name" value="WH_DNA-bd_sf"/>
</dbReference>
<reference evidence="7" key="2">
    <citation type="journal article" date="2020" name="Microorganisms">
        <title>Osmotic Adaptation and Compatible Solute Biosynthesis of Phototrophic Bacteria as Revealed from Genome Analyses.</title>
        <authorList>
            <person name="Imhoff J.F."/>
            <person name="Rahn T."/>
            <person name="Kunzel S."/>
            <person name="Keller A."/>
            <person name="Neulinger S.C."/>
        </authorList>
    </citation>
    <scope>NUCLEOTIDE SEQUENCE</scope>
    <source>
        <strain evidence="7">DSM 9154</strain>
    </source>
</reference>
<organism evidence="7 8">
    <name type="scientific">Rhodovibrio salinarum</name>
    <dbReference type="NCBI Taxonomy" id="1087"/>
    <lineage>
        <taxon>Bacteria</taxon>
        <taxon>Pseudomonadati</taxon>
        <taxon>Pseudomonadota</taxon>
        <taxon>Alphaproteobacteria</taxon>
        <taxon>Rhodospirillales</taxon>
        <taxon>Rhodovibrionaceae</taxon>
        <taxon>Rhodovibrio</taxon>
    </lineage>
</organism>
<evidence type="ECO:0000256" key="2">
    <source>
        <dbReference type="ARBA" id="ARBA00023015"/>
    </source>
</evidence>
<reference evidence="7" key="1">
    <citation type="submission" date="2017-08" db="EMBL/GenBank/DDBJ databases">
        <authorList>
            <person name="Imhoff J.F."/>
            <person name="Rahn T."/>
            <person name="Kuenzel S."/>
            <person name="Neulinger S.C."/>
        </authorList>
    </citation>
    <scope>NUCLEOTIDE SEQUENCE</scope>
    <source>
        <strain evidence="7">DSM 9154</strain>
    </source>
</reference>
<dbReference type="InterPro" id="IPR036388">
    <property type="entry name" value="WH-like_DNA-bd_sf"/>
</dbReference>
<evidence type="ECO:0000256" key="1">
    <source>
        <dbReference type="ARBA" id="ARBA00009437"/>
    </source>
</evidence>
<dbReference type="InterPro" id="IPR005119">
    <property type="entry name" value="LysR_subst-bd"/>
</dbReference>
<dbReference type="PRINTS" id="PR00039">
    <property type="entry name" value="HTHLYSR"/>
</dbReference>
<keyword evidence="3" id="KW-0238">DNA-binding</keyword>
<keyword evidence="4" id="KW-0804">Transcription</keyword>
<dbReference type="SUPFAM" id="SSF46785">
    <property type="entry name" value="Winged helix' DNA-binding domain"/>
    <property type="match status" value="1"/>
</dbReference>